<feature type="compositionally biased region" description="Low complexity" evidence="1">
    <location>
        <begin position="176"/>
        <end position="186"/>
    </location>
</feature>
<protein>
    <submittedName>
        <fullName evidence="2">Uncharacterized protein</fullName>
    </submittedName>
</protein>
<evidence type="ECO:0000313" key="3">
    <source>
        <dbReference type="Proteomes" id="UP000640052"/>
    </source>
</evidence>
<dbReference type="Proteomes" id="UP000640052">
    <property type="component" value="Unassembled WGS sequence"/>
</dbReference>
<feature type="region of interest" description="Disordered" evidence="1">
    <location>
        <begin position="167"/>
        <end position="186"/>
    </location>
</feature>
<comment type="caution">
    <text evidence="2">The sequence shown here is derived from an EMBL/GenBank/DDBJ whole genome shotgun (WGS) entry which is preliminary data.</text>
</comment>
<reference evidence="2" key="1">
    <citation type="submission" date="2021-01" db="EMBL/GenBank/DDBJ databases">
        <title>Whole genome shotgun sequence of Acrocarpospora phusangensis NBRC 108782.</title>
        <authorList>
            <person name="Komaki H."/>
            <person name="Tamura T."/>
        </authorList>
    </citation>
    <scope>NUCLEOTIDE SEQUENCE</scope>
    <source>
        <strain evidence="2">NBRC 108782</strain>
    </source>
</reference>
<organism evidence="2 3">
    <name type="scientific">Acrocarpospora phusangensis</name>
    <dbReference type="NCBI Taxonomy" id="1070424"/>
    <lineage>
        <taxon>Bacteria</taxon>
        <taxon>Bacillati</taxon>
        <taxon>Actinomycetota</taxon>
        <taxon>Actinomycetes</taxon>
        <taxon>Streptosporangiales</taxon>
        <taxon>Streptosporangiaceae</taxon>
        <taxon>Acrocarpospora</taxon>
    </lineage>
</organism>
<feature type="compositionally biased region" description="Basic and acidic residues" evidence="1">
    <location>
        <begin position="291"/>
        <end position="315"/>
    </location>
</feature>
<evidence type="ECO:0000256" key="1">
    <source>
        <dbReference type="SAM" id="MobiDB-lite"/>
    </source>
</evidence>
<keyword evidence="3" id="KW-1185">Reference proteome</keyword>
<accession>A0A919QGF4</accession>
<dbReference type="AlphaFoldDB" id="A0A919QGF4"/>
<evidence type="ECO:0000313" key="2">
    <source>
        <dbReference type="EMBL" id="GIH26005.1"/>
    </source>
</evidence>
<dbReference type="RefSeq" id="WP_204042702.1">
    <property type="nucleotide sequence ID" value="NZ_BOOA01000035.1"/>
</dbReference>
<name>A0A919QGF4_9ACTN</name>
<gene>
    <name evidence="2" type="ORF">Aph01nite_43150</name>
</gene>
<sequence>MSDTVTMSKEEYDRLVQQLRDLRAPFAPDQIGKLPRVTCSACSNFRTKCDKHQKQRCKDCQAWVSTQHIHIDYVGHADVTERFLEIDPFWNWEPFALDEDGLPKLDVDDLGNPVGLWIRLTILGVTRPGYGSCPANQSDAIKVLIGDALRNAGQRFGVALAQWQKGDRDNPAAENPVADAGRRAAPARQQAADAAVVVDETWVAGFEARLANATLDNVGGFRQDVIDGMRSQRINSETANRLLATVKTRADELEKASRVLPNGLPGNKDGSVSRSQLTEEQLAANGLMTKDQVKAHNKLERDTIASPRKAERLDAVPEGEPWTAEKDQAWLGSDKSGGDPA</sequence>
<dbReference type="EMBL" id="BOOA01000035">
    <property type="protein sequence ID" value="GIH26005.1"/>
    <property type="molecule type" value="Genomic_DNA"/>
</dbReference>
<proteinExistence type="predicted"/>
<feature type="region of interest" description="Disordered" evidence="1">
    <location>
        <begin position="291"/>
        <end position="341"/>
    </location>
</feature>